<organism evidence="1 2">
    <name type="scientific">Longispora fulva</name>
    <dbReference type="NCBI Taxonomy" id="619741"/>
    <lineage>
        <taxon>Bacteria</taxon>
        <taxon>Bacillati</taxon>
        <taxon>Actinomycetota</taxon>
        <taxon>Actinomycetes</taxon>
        <taxon>Micromonosporales</taxon>
        <taxon>Micromonosporaceae</taxon>
        <taxon>Longispora</taxon>
    </lineage>
</organism>
<reference evidence="1" key="1">
    <citation type="submission" date="2020-11" db="EMBL/GenBank/DDBJ databases">
        <title>Sequencing the genomes of 1000 actinobacteria strains.</title>
        <authorList>
            <person name="Klenk H.-P."/>
        </authorList>
    </citation>
    <scope>NUCLEOTIDE SEQUENCE</scope>
    <source>
        <strain evidence="1">DSM 45356</strain>
    </source>
</reference>
<evidence type="ECO:0000313" key="1">
    <source>
        <dbReference type="EMBL" id="MBG6133898.1"/>
    </source>
</evidence>
<name>A0A8J7GDV2_9ACTN</name>
<dbReference type="Proteomes" id="UP000622552">
    <property type="component" value="Unassembled WGS sequence"/>
</dbReference>
<gene>
    <name evidence="1" type="ORF">IW245_000092</name>
</gene>
<dbReference type="AlphaFoldDB" id="A0A8J7GDV2"/>
<evidence type="ECO:0000313" key="2">
    <source>
        <dbReference type="Proteomes" id="UP000622552"/>
    </source>
</evidence>
<proteinExistence type="predicted"/>
<dbReference type="EMBL" id="JADOUF010000001">
    <property type="protein sequence ID" value="MBG6133898.1"/>
    <property type="molecule type" value="Genomic_DNA"/>
</dbReference>
<dbReference type="RefSeq" id="WP_197001203.1">
    <property type="nucleotide sequence ID" value="NZ_BONS01000032.1"/>
</dbReference>
<keyword evidence="2" id="KW-1185">Reference proteome</keyword>
<sequence>MALIAGGVKVVLHTVNRHVDRDTWLARGVHGFFSDDPYYLNTDPARYRMKVDPFKGQTFPHGFQWTQRAGTTSRDTFTAPRWWTMQPNS</sequence>
<protein>
    <submittedName>
        <fullName evidence="1">Uncharacterized protein</fullName>
    </submittedName>
</protein>
<comment type="caution">
    <text evidence="1">The sequence shown here is derived from an EMBL/GenBank/DDBJ whole genome shotgun (WGS) entry which is preliminary data.</text>
</comment>
<accession>A0A8J7GDV2</accession>